<dbReference type="Proteomes" id="UP001499942">
    <property type="component" value="Unassembled WGS sequence"/>
</dbReference>
<reference evidence="2 3" key="1">
    <citation type="journal article" date="2019" name="Int. J. Syst. Evol. Microbiol.">
        <title>The Global Catalogue of Microorganisms (GCM) 10K type strain sequencing project: providing services to taxonomists for standard genome sequencing and annotation.</title>
        <authorList>
            <consortium name="The Broad Institute Genomics Platform"/>
            <consortium name="The Broad Institute Genome Sequencing Center for Infectious Disease"/>
            <person name="Wu L."/>
            <person name="Ma J."/>
        </authorList>
    </citation>
    <scope>NUCLEOTIDE SEQUENCE [LARGE SCALE GENOMIC DNA]</scope>
    <source>
        <strain evidence="2 3">JCM 5062</strain>
    </source>
</reference>
<organism evidence="2 3">
    <name type="scientific">Streptomyces gobitricini</name>
    <dbReference type="NCBI Taxonomy" id="68211"/>
    <lineage>
        <taxon>Bacteria</taxon>
        <taxon>Bacillati</taxon>
        <taxon>Actinomycetota</taxon>
        <taxon>Actinomycetes</taxon>
        <taxon>Kitasatosporales</taxon>
        <taxon>Streptomycetaceae</taxon>
        <taxon>Streptomyces</taxon>
    </lineage>
</organism>
<proteinExistence type="predicted"/>
<dbReference type="EMBL" id="BAAASR010000005">
    <property type="protein sequence ID" value="GAA2482349.1"/>
    <property type="molecule type" value="Genomic_DNA"/>
</dbReference>
<evidence type="ECO:0008006" key="4">
    <source>
        <dbReference type="Google" id="ProtNLM"/>
    </source>
</evidence>
<keyword evidence="1" id="KW-0812">Transmembrane</keyword>
<comment type="caution">
    <text evidence="2">The sequence shown here is derived from an EMBL/GenBank/DDBJ whole genome shotgun (WGS) entry which is preliminary data.</text>
</comment>
<sequence length="250" mass="26619">MPPAVVRRRAVRHRVWGLCSALAGFVLLLLAVTGLAAVPDLMDDERAYEAAVPCAPRAAAGAGCLRPVEATVVRTVIRDEVKNEEFTLRLTGPPEVPGELDMGHSDPLLERLRPGDRVTVTMWRDHATAVSRDGLTQQSADTPVGEPPFVTALMLALLSVGAYALYAGGVVLARARHHAEWGLPASLVTRGKQSFGAALCTLPALIVGDLAGPLVAVAAWLAMLPPVHLAVLRWERRGRGRHAAVPVSVR</sequence>
<accession>A0ABN3LG69</accession>
<feature type="transmembrane region" description="Helical" evidence="1">
    <location>
        <begin position="149"/>
        <end position="173"/>
    </location>
</feature>
<evidence type="ECO:0000313" key="3">
    <source>
        <dbReference type="Proteomes" id="UP001499942"/>
    </source>
</evidence>
<gene>
    <name evidence="2" type="ORF">GCM10010393_11290</name>
</gene>
<keyword evidence="3" id="KW-1185">Reference proteome</keyword>
<evidence type="ECO:0000313" key="2">
    <source>
        <dbReference type="EMBL" id="GAA2482349.1"/>
    </source>
</evidence>
<evidence type="ECO:0000256" key="1">
    <source>
        <dbReference type="SAM" id="Phobius"/>
    </source>
</evidence>
<keyword evidence="1" id="KW-1133">Transmembrane helix</keyword>
<name>A0ABN3LG69_9ACTN</name>
<protein>
    <recommendedName>
        <fullName evidence="4">Integral membrane protein</fullName>
    </recommendedName>
</protein>
<keyword evidence="1" id="KW-0472">Membrane</keyword>